<evidence type="ECO:0000256" key="3">
    <source>
        <dbReference type="ARBA" id="ARBA00022801"/>
    </source>
</evidence>
<reference evidence="6 7" key="1">
    <citation type="submission" date="2019-03" db="EMBL/GenBank/DDBJ databases">
        <title>Genomic Encyclopedia of Type Strains, Phase IV (KMG-IV): sequencing the most valuable type-strain genomes for metagenomic binning, comparative biology and taxonomic classification.</title>
        <authorList>
            <person name="Goeker M."/>
        </authorList>
    </citation>
    <scope>NUCLEOTIDE SEQUENCE [LARGE SCALE GENOMIC DNA]</scope>
    <source>
        <strain evidence="6 7">DSM 19377</strain>
    </source>
</reference>
<keyword evidence="7" id="KW-1185">Reference proteome</keyword>
<keyword evidence="4" id="KW-0862">Zinc</keyword>
<gene>
    <name evidence="6" type="ORF">EV207_10327</name>
</gene>
<dbReference type="InterPro" id="IPR051453">
    <property type="entry name" value="MBL_Glyoxalase_II"/>
</dbReference>
<dbReference type="AlphaFoldDB" id="A0A4V2SNH8"/>
<evidence type="ECO:0000256" key="2">
    <source>
        <dbReference type="ARBA" id="ARBA00022723"/>
    </source>
</evidence>
<evidence type="ECO:0000259" key="5">
    <source>
        <dbReference type="SMART" id="SM00849"/>
    </source>
</evidence>
<dbReference type="CDD" id="cd06262">
    <property type="entry name" value="metallo-hydrolase-like_MBL-fold"/>
    <property type="match status" value="1"/>
</dbReference>
<dbReference type="InterPro" id="IPR036866">
    <property type="entry name" value="RibonucZ/Hydroxyglut_hydro"/>
</dbReference>
<comment type="caution">
    <text evidence="6">The sequence shown here is derived from an EMBL/GenBank/DDBJ whole genome shotgun (WGS) entry which is preliminary data.</text>
</comment>
<evidence type="ECO:0000256" key="4">
    <source>
        <dbReference type="ARBA" id="ARBA00022833"/>
    </source>
</evidence>
<evidence type="ECO:0000313" key="7">
    <source>
        <dbReference type="Proteomes" id="UP000295416"/>
    </source>
</evidence>
<protein>
    <submittedName>
        <fullName evidence="6">Glyoxylase-like metal-dependent hydrolase (Beta-lactamase superfamily II)</fullName>
    </submittedName>
</protein>
<sequence length="209" mass="23226">MQWTQMPLGAIQTNCYILENNKGEALIIDPGDEAGKLIKEIEDRQLKPLAVLLTHAHFDHIGALDPVRKKWDIPAYLHVKEQDWLANPEKNGSAHFPMVEDYVFDQAEELINKEGIMTIGPFEFEILETPGHSPGSISFYFKKDGVIFSGDALFNGSIGRTDLYGGDQGLLLDSIHSKLLPLPAETVVAPGHGFETTVTKEKETNPFLL</sequence>
<accession>A0A4V2SNH8</accession>
<dbReference type="EMBL" id="SLXK01000003">
    <property type="protein sequence ID" value="TCP31146.1"/>
    <property type="molecule type" value="Genomic_DNA"/>
</dbReference>
<dbReference type="Proteomes" id="UP000295416">
    <property type="component" value="Unassembled WGS sequence"/>
</dbReference>
<comment type="cofactor">
    <cofactor evidence="1">
        <name>Zn(2+)</name>
        <dbReference type="ChEBI" id="CHEBI:29105"/>
    </cofactor>
</comment>
<dbReference type="RefSeq" id="WP_132743648.1">
    <property type="nucleotide sequence ID" value="NZ_SLXK01000003.1"/>
</dbReference>
<dbReference type="InterPro" id="IPR001279">
    <property type="entry name" value="Metallo-B-lactamas"/>
</dbReference>
<dbReference type="SUPFAM" id="SSF56281">
    <property type="entry name" value="Metallo-hydrolase/oxidoreductase"/>
    <property type="match status" value="1"/>
</dbReference>
<dbReference type="OrthoDB" id="9802248at2"/>
<dbReference type="Pfam" id="PF00753">
    <property type="entry name" value="Lactamase_B"/>
    <property type="match status" value="1"/>
</dbReference>
<dbReference type="PANTHER" id="PTHR46233:SF3">
    <property type="entry name" value="HYDROXYACYLGLUTATHIONE HYDROLASE GLOC"/>
    <property type="match status" value="1"/>
</dbReference>
<evidence type="ECO:0000313" key="6">
    <source>
        <dbReference type="EMBL" id="TCP31146.1"/>
    </source>
</evidence>
<dbReference type="Gene3D" id="3.60.15.10">
    <property type="entry name" value="Ribonuclease Z/Hydroxyacylglutathione hydrolase-like"/>
    <property type="match status" value="1"/>
</dbReference>
<dbReference type="SMART" id="SM00849">
    <property type="entry name" value="Lactamase_B"/>
    <property type="match status" value="1"/>
</dbReference>
<keyword evidence="3 6" id="KW-0378">Hydrolase</keyword>
<evidence type="ECO:0000256" key="1">
    <source>
        <dbReference type="ARBA" id="ARBA00001947"/>
    </source>
</evidence>
<dbReference type="GO" id="GO:0016787">
    <property type="term" value="F:hydrolase activity"/>
    <property type="evidence" value="ECO:0007669"/>
    <property type="project" value="UniProtKB-KW"/>
</dbReference>
<organism evidence="6 7">
    <name type="scientific">Scopulibacillus darangshiensis</name>
    <dbReference type="NCBI Taxonomy" id="442528"/>
    <lineage>
        <taxon>Bacteria</taxon>
        <taxon>Bacillati</taxon>
        <taxon>Bacillota</taxon>
        <taxon>Bacilli</taxon>
        <taxon>Bacillales</taxon>
        <taxon>Sporolactobacillaceae</taxon>
        <taxon>Scopulibacillus</taxon>
    </lineage>
</organism>
<dbReference type="GO" id="GO:0046872">
    <property type="term" value="F:metal ion binding"/>
    <property type="evidence" value="ECO:0007669"/>
    <property type="project" value="UniProtKB-KW"/>
</dbReference>
<feature type="domain" description="Metallo-beta-lactamase" evidence="5">
    <location>
        <begin position="12"/>
        <end position="192"/>
    </location>
</feature>
<name>A0A4V2SNH8_9BACL</name>
<dbReference type="PANTHER" id="PTHR46233">
    <property type="entry name" value="HYDROXYACYLGLUTATHIONE HYDROLASE GLOC"/>
    <property type="match status" value="1"/>
</dbReference>
<proteinExistence type="predicted"/>
<keyword evidence="2" id="KW-0479">Metal-binding</keyword>